<name>A0A7J5TXJ8_9BACT</name>
<dbReference type="AlphaFoldDB" id="A0A7J5TXJ8"/>
<proteinExistence type="predicted"/>
<keyword evidence="2" id="KW-0732">Signal</keyword>
<organism evidence="4 5">
    <name type="scientific">Rudanella paleaurantiibacter</name>
    <dbReference type="NCBI Taxonomy" id="2614655"/>
    <lineage>
        <taxon>Bacteria</taxon>
        <taxon>Pseudomonadati</taxon>
        <taxon>Bacteroidota</taxon>
        <taxon>Cytophagia</taxon>
        <taxon>Cytophagales</taxon>
        <taxon>Cytophagaceae</taxon>
        <taxon>Rudanella</taxon>
    </lineage>
</organism>
<feature type="chain" id="PRO_5029477003" evidence="2">
    <location>
        <begin position="22"/>
        <end position="316"/>
    </location>
</feature>
<gene>
    <name evidence="4" type="ORF">F5984_17260</name>
</gene>
<dbReference type="EMBL" id="WELI01000006">
    <property type="protein sequence ID" value="KAB7729368.1"/>
    <property type="molecule type" value="Genomic_DNA"/>
</dbReference>
<dbReference type="SUPFAM" id="SSF53474">
    <property type="entry name" value="alpha/beta-Hydrolases"/>
    <property type="match status" value="1"/>
</dbReference>
<sequence>MKSTLLVTTLLIGTLSLPAMSQSSKPIWPQNAIPNALPGVTLTEKVVTTDVERISNVTVPTLTAYLPAKDKATGAAVMICPGGGYAILASSHEGSDMARWFAEQGVAAFVLKYRLPNPAIMTNQHEVPLMDAMQGIRLIRRDAATYGIDPNRIGVMGFSAGGHLASTLSTQWNHPEPATARVAGNESVQSTSAQPNFAILMYPVITFGEKAHAGSRNNLLGTLKDDATKIAYYSNELQVTAQTPPTFLVHSMDDKAVPVENSVNYYLACLKNGVQAEMHLYPKGGHGYAMRTTDKGSVANWPDACKGWLKSIGALK</sequence>
<evidence type="ECO:0000313" key="5">
    <source>
        <dbReference type="Proteomes" id="UP000488299"/>
    </source>
</evidence>
<keyword evidence="1" id="KW-0378">Hydrolase</keyword>
<reference evidence="4 5" key="1">
    <citation type="submission" date="2019-10" db="EMBL/GenBank/DDBJ databases">
        <title>Rudanella paleaurantiibacter sp. nov., isolated from sludge.</title>
        <authorList>
            <person name="Xu S.Q."/>
        </authorList>
    </citation>
    <scope>NUCLEOTIDE SEQUENCE [LARGE SCALE GENOMIC DNA]</scope>
    <source>
        <strain evidence="4 5">HX-22-17</strain>
    </source>
</reference>
<dbReference type="GO" id="GO:0016787">
    <property type="term" value="F:hydrolase activity"/>
    <property type="evidence" value="ECO:0007669"/>
    <property type="project" value="UniProtKB-KW"/>
</dbReference>
<dbReference type="Gene3D" id="3.40.50.1820">
    <property type="entry name" value="alpha/beta hydrolase"/>
    <property type="match status" value="1"/>
</dbReference>
<feature type="signal peptide" evidence="2">
    <location>
        <begin position="1"/>
        <end position="21"/>
    </location>
</feature>
<dbReference type="InterPro" id="IPR029058">
    <property type="entry name" value="AB_hydrolase_fold"/>
</dbReference>
<keyword evidence="5" id="KW-1185">Reference proteome</keyword>
<dbReference type="RefSeq" id="WP_152125449.1">
    <property type="nucleotide sequence ID" value="NZ_WELI01000006.1"/>
</dbReference>
<dbReference type="InterPro" id="IPR049492">
    <property type="entry name" value="BD-FAE-like_dom"/>
</dbReference>
<evidence type="ECO:0000313" key="4">
    <source>
        <dbReference type="EMBL" id="KAB7729368.1"/>
    </source>
</evidence>
<dbReference type="PANTHER" id="PTHR48081:SF6">
    <property type="entry name" value="PEPTIDASE S9 PROLYL OLIGOPEPTIDASE CATALYTIC DOMAIN-CONTAINING PROTEIN"/>
    <property type="match status" value="1"/>
</dbReference>
<accession>A0A7J5TXJ8</accession>
<dbReference type="PANTHER" id="PTHR48081">
    <property type="entry name" value="AB HYDROLASE SUPERFAMILY PROTEIN C4A8.06C"/>
    <property type="match status" value="1"/>
</dbReference>
<dbReference type="InterPro" id="IPR050300">
    <property type="entry name" value="GDXG_lipolytic_enzyme"/>
</dbReference>
<comment type="caution">
    <text evidence="4">The sequence shown here is derived from an EMBL/GenBank/DDBJ whole genome shotgun (WGS) entry which is preliminary data.</text>
</comment>
<evidence type="ECO:0000256" key="2">
    <source>
        <dbReference type="SAM" id="SignalP"/>
    </source>
</evidence>
<protein>
    <submittedName>
        <fullName evidence="4">Prolyl oligopeptidase family serine peptidase</fullName>
    </submittedName>
</protein>
<feature type="domain" description="BD-FAE-like" evidence="3">
    <location>
        <begin position="64"/>
        <end position="264"/>
    </location>
</feature>
<evidence type="ECO:0000259" key="3">
    <source>
        <dbReference type="Pfam" id="PF20434"/>
    </source>
</evidence>
<dbReference type="Pfam" id="PF20434">
    <property type="entry name" value="BD-FAE"/>
    <property type="match status" value="1"/>
</dbReference>
<evidence type="ECO:0000256" key="1">
    <source>
        <dbReference type="ARBA" id="ARBA00022801"/>
    </source>
</evidence>
<dbReference type="Proteomes" id="UP000488299">
    <property type="component" value="Unassembled WGS sequence"/>
</dbReference>